<dbReference type="InterPro" id="IPR016543">
    <property type="entry name" value="Fis1"/>
</dbReference>
<dbReference type="GO" id="GO:0000266">
    <property type="term" value="P:mitochondrial fission"/>
    <property type="evidence" value="ECO:0007669"/>
    <property type="project" value="InterPro"/>
</dbReference>
<dbReference type="GO" id="GO:0005741">
    <property type="term" value="C:mitochondrial outer membrane"/>
    <property type="evidence" value="ECO:0007669"/>
    <property type="project" value="UniProtKB-SubCell"/>
</dbReference>
<evidence type="ECO:0000313" key="9">
    <source>
        <dbReference type="EMBL" id="KAF6004847.1"/>
    </source>
</evidence>
<feature type="compositionally biased region" description="Polar residues" evidence="7">
    <location>
        <begin position="59"/>
        <end position="74"/>
    </location>
</feature>
<comment type="caution">
    <text evidence="9">The sequence shown here is derived from an EMBL/GenBank/DDBJ whole genome shotgun (WGS) entry which is preliminary data.</text>
</comment>
<dbReference type="SUPFAM" id="SSF48452">
    <property type="entry name" value="TPR-like"/>
    <property type="match status" value="1"/>
</dbReference>
<evidence type="ECO:0000256" key="1">
    <source>
        <dbReference type="ARBA" id="ARBA00004572"/>
    </source>
</evidence>
<comment type="subcellular location">
    <subcellularLocation>
        <location evidence="1">Mitochondrion outer membrane</location>
        <topology evidence="1">Single-pass membrane protein</topology>
    </subcellularLocation>
</comment>
<feature type="region of interest" description="Disordered" evidence="7">
    <location>
        <begin position="57"/>
        <end position="82"/>
    </location>
</feature>
<evidence type="ECO:0000256" key="3">
    <source>
        <dbReference type="ARBA" id="ARBA00022692"/>
    </source>
</evidence>
<sequence length="253" mass="28251">MGNSPSGPELLEEDKKQLLEKFAEEEAAFADPRAAQETLERCGLILENSKAYYDRLRSGGQSSKTNGTASTSKTGSDDVDPVKDGRVWRARQQLQKAQFNYGWALVQQPLSTGQEQIREGIRLLQGLAEELEANSGSDKRDQGLLYECHYFAALAMYRLGDWSGARQELRTLYSRHIGTSMQRRQIRAFLSILDDKIRRDGWIGLGVATALFGVAGAAIVGGVLAAQKVYRREPYPPSEMTQETRSMSKSQRR</sequence>
<dbReference type="EMBL" id="VWRR01000002">
    <property type="protein sequence ID" value="KAF6004847.1"/>
    <property type="molecule type" value="Genomic_DNA"/>
</dbReference>
<keyword evidence="4" id="KW-1000">Mitochondrion outer membrane</keyword>
<evidence type="ECO:0000256" key="2">
    <source>
        <dbReference type="ARBA" id="ARBA00008937"/>
    </source>
</evidence>
<proteinExistence type="inferred from homology"/>
<keyword evidence="5 8" id="KW-1133">Transmembrane helix</keyword>
<keyword evidence="10" id="KW-1185">Reference proteome</keyword>
<gene>
    <name evidence="9" type="primary">FIS1</name>
    <name evidence="9" type="ORF">F1559_002945</name>
</gene>
<keyword evidence="6" id="KW-0496">Mitochondrion</keyword>
<dbReference type="Pfam" id="PF14852">
    <property type="entry name" value="Fis1_TPR_N"/>
    <property type="match status" value="1"/>
</dbReference>
<dbReference type="PANTHER" id="PTHR13247:SF0">
    <property type="entry name" value="MITOCHONDRIAL FISSION 1 PROTEIN"/>
    <property type="match status" value="1"/>
</dbReference>
<keyword evidence="8" id="KW-0472">Membrane</keyword>
<dbReference type="Proteomes" id="UP000530660">
    <property type="component" value="Unassembled WGS sequence"/>
</dbReference>
<evidence type="ECO:0000256" key="4">
    <source>
        <dbReference type="ARBA" id="ARBA00022787"/>
    </source>
</evidence>
<evidence type="ECO:0000256" key="5">
    <source>
        <dbReference type="ARBA" id="ARBA00022989"/>
    </source>
</evidence>
<dbReference type="PANTHER" id="PTHR13247">
    <property type="entry name" value="TETRATRICOPEPTIDE REPEAT PROTEIN 11 TPR REPEAT PROTEIN 11"/>
    <property type="match status" value="1"/>
</dbReference>
<protein>
    <submittedName>
        <fullName evidence="9">Mitochondrial membrane protein</fullName>
    </submittedName>
</protein>
<evidence type="ECO:0000256" key="6">
    <source>
        <dbReference type="ARBA" id="ARBA00023128"/>
    </source>
</evidence>
<evidence type="ECO:0000256" key="8">
    <source>
        <dbReference type="SAM" id="Phobius"/>
    </source>
</evidence>
<name>A0A7J7IQM7_9RHOD</name>
<organism evidence="9 10">
    <name type="scientific">Cyanidiococcus yangmingshanensis</name>
    <dbReference type="NCBI Taxonomy" id="2690220"/>
    <lineage>
        <taxon>Eukaryota</taxon>
        <taxon>Rhodophyta</taxon>
        <taxon>Bangiophyceae</taxon>
        <taxon>Cyanidiales</taxon>
        <taxon>Cyanidiaceae</taxon>
        <taxon>Cyanidiococcus</taxon>
    </lineage>
</organism>
<dbReference type="InterPro" id="IPR028058">
    <property type="entry name" value="Fis1_TPR_N"/>
</dbReference>
<dbReference type="AlphaFoldDB" id="A0A7J7IQM7"/>
<reference evidence="9 10" key="1">
    <citation type="journal article" date="2020" name="J. Phycol.">
        <title>Comparative genome analysis reveals Cyanidiococcus gen. nov., a new extremophilic red algal genus sister to Cyanidioschyzon (Cyanidioschyzonaceae, Rhodophyta).</title>
        <authorList>
            <person name="Liu S.-L."/>
            <person name="Chiang Y.-R."/>
            <person name="Yoon H.S."/>
            <person name="Fu H.-Y."/>
        </authorList>
    </citation>
    <scope>NUCLEOTIDE SEQUENCE [LARGE SCALE GENOMIC DNA]</scope>
    <source>
        <strain evidence="9 10">THAL066</strain>
    </source>
</reference>
<dbReference type="InterPro" id="IPR011990">
    <property type="entry name" value="TPR-like_helical_dom_sf"/>
</dbReference>
<keyword evidence="3 8" id="KW-0812">Transmembrane</keyword>
<comment type="similarity">
    <text evidence="2">Belongs to the FIS1 family.</text>
</comment>
<accession>A0A7J7IQM7</accession>
<dbReference type="GO" id="GO:0005778">
    <property type="term" value="C:peroxisomal membrane"/>
    <property type="evidence" value="ECO:0007669"/>
    <property type="project" value="TreeGrafter"/>
</dbReference>
<evidence type="ECO:0000313" key="10">
    <source>
        <dbReference type="Proteomes" id="UP000530660"/>
    </source>
</evidence>
<evidence type="ECO:0000256" key="7">
    <source>
        <dbReference type="SAM" id="MobiDB-lite"/>
    </source>
</evidence>
<dbReference type="Gene3D" id="1.25.40.10">
    <property type="entry name" value="Tetratricopeptide repeat domain"/>
    <property type="match status" value="1"/>
</dbReference>
<dbReference type="GO" id="GO:0000422">
    <property type="term" value="P:autophagy of mitochondrion"/>
    <property type="evidence" value="ECO:0007669"/>
    <property type="project" value="TreeGrafter"/>
</dbReference>
<dbReference type="GO" id="GO:0016559">
    <property type="term" value="P:peroxisome fission"/>
    <property type="evidence" value="ECO:0007669"/>
    <property type="project" value="TreeGrafter"/>
</dbReference>
<feature type="transmembrane region" description="Helical" evidence="8">
    <location>
        <begin position="202"/>
        <end position="226"/>
    </location>
</feature>
<dbReference type="OrthoDB" id="421154at2759"/>